<protein>
    <submittedName>
        <fullName evidence="1">Uncharacterized protein</fullName>
    </submittedName>
</protein>
<organism evidence="1 2">
    <name type="scientific">Pseudomonas azerbaijanoccidentalis</name>
    <dbReference type="NCBI Taxonomy" id="2842347"/>
    <lineage>
        <taxon>Bacteria</taxon>
        <taxon>Pseudomonadati</taxon>
        <taxon>Pseudomonadota</taxon>
        <taxon>Gammaproteobacteria</taxon>
        <taxon>Pseudomonadales</taxon>
        <taxon>Pseudomonadaceae</taxon>
        <taxon>Pseudomonas</taxon>
    </lineage>
</organism>
<name>A0ABS6QZM6_9PSED</name>
<reference evidence="1" key="1">
    <citation type="submission" date="2021-06" db="EMBL/GenBank/DDBJ databases">
        <title>Updating the genus Pseudomonas: Description of 43 new species and partition of the Pseudomonas putida group.</title>
        <authorList>
            <person name="Girard L."/>
            <person name="Lood C."/>
            <person name="Vandamme P."/>
            <person name="Rokni-Zadeh H."/>
            <person name="Van Noort V."/>
            <person name="Hofte M."/>
            <person name="Lavigne R."/>
            <person name="De Mot R."/>
        </authorList>
    </citation>
    <scope>NUCLEOTIDE SEQUENCE</scope>
    <source>
        <strain evidence="1">SWRI74</strain>
    </source>
</reference>
<evidence type="ECO:0000313" key="1">
    <source>
        <dbReference type="EMBL" id="MBV4524353.1"/>
    </source>
</evidence>
<proteinExistence type="predicted"/>
<dbReference type="Proteomes" id="UP001049200">
    <property type="component" value="Unassembled WGS sequence"/>
</dbReference>
<gene>
    <name evidence="1" type="ORF">KVG88_30225</name>
</gene>
<evidence type="ECO:0000313" key="2">
    <source>
        <dbReference type="Proteomes" id="UP001049200"/>
    </source>
</evidence>
<sequence length="71" mass="7904">MTMTHQCSRCGYQGRVIELADRYLCEDCDELYQREERAAEICPSCGAEGVTSTGVCYACENSPEVMPQPDC</sequence>
<keyword evidence="2" id="KW-1185">Reference proteome</keyword>
<comment type="caution">
    <text evidence="1">The sequence shown here is derived from an EMBL/GenBank/DDBJ whole genome shotgun (WGS) entry which is preliminary data.</text>
</comment>
<dbReference type="RefSeq" id="WP_217873555.1">
    <property type="nucleotide sequence ID" value="NZ_JAHSTU010000014.1"/>
</dbReference>
<accession>A0ABS6QZM6</accession>
<dbReference type="EMBL" id="JAHSTU010000014">
    <property type="protein sequence ID" value="MBV4524353.1"/>
    <property type="molecule type" value="Genomic_DNA"/>
</dbReference>